<evidence type="ECO:0000313" key="11">
    <source>
        <dbReference type="Proteomes" id="UP000507245"/>
    </source>
</evidence>
<feature type="compositionally biased region" description="Polar residues" evidence="6">
    <location>
        <begin position="282"/>
        <end position="292"/>
    </location>
</feature>
<comment type="subcellular location">
    <subcellularLocation>
        <location evidence="1">Nucleus</location>
    </subcellularLocation>
</comment>
<dbReference type="InterPro" id="IPR003228">
    <property type="entry name" value="TFIID_TAF12_dom"/>
</dbReference>
<keyword evidence="3" id="KW-0805">Transcription regulation</keyword>
<name>A0A6J5VGE6_PRUAR</name>
<keyword evidence="5" id="KW-0539">Nucleus</keyword>
<dbReference type="OrthoDB" id="2193432at2759"/>
<dbReference type="PANTHER" id="PTHR12264">
    <property type="entry name" value="TRANSCRIPTION INITIATION FACTOR TFIID SUBUNIT 12"/>
    <property type="match status" value="1"/>
</dbReference>
<dbReference type="FunFam" id="1.10.20.10:FF:000011">
    <property type="entry name" value="Transcription initiation factor TFIID subunit 12"/>
    <property type="match status" value="1"/>
</dbReference>
<feature type="compositionally biased region" description="Low complexity" evidence="6">
    <location>
        <begin position="373"/>
        <end position="394"/>
    </location>
</feature>
<feature type="compositionally biased region" description="Pro residues" evidence="6">
    <location>
        <begin position="114"/>
        <end position="128"/>
    </location>
</feature>
<dbReference type="GO" id="GO:0005669">
    <property type="term" value="C:transcription factor TFIID complex"/>
    <property type="evidence" value="ECO:0007669"/>
    <property type="project" value="InterPro"/>
</dbReference>
<sequence length="602" mass="64081">MDQQNSTTTSTTPTPTPTPSTSQQPPSEPPTQSQPQPPPQSQLPPPSSTAPSTPTPIPPSPNPNPNPKPSTPVTPQPQQPQPQPQSRPPSTLARPWPQSHFAHFPSPSSSASSGPPPPPSSSAPPPPRGGIAIGVPAHHPSPSPPQPAPFSSSYGQHFGGLGRGGAAVPEPVSNSSASQVRPSVQGMQGMAMMGSLGSSSQMRAAGVSAQHPQRPVQSSFRPPSTASSQSPSSQNFQGHSLLRVSSVGTPSTSPNTSQGLQPHTQPWLSSGSQGKPPIPSPSYRQHMNSPSMQQRSHVQQQQHHPLPTASQQQHHPLPTAPQQQHHPLPSASQQQLHPLPSASPQQHHPLPSASQQQHHPLPSASQQQHHPLPSASQQQHTSPAQHQQPSSSHQGPEHFGQHVQPSRIPQTTPRQITRVQNLANQKSASPASVQPNTVQSGPQNKTASAETDESCNRILSKRSIHELVNQIDPSEKLDPEVEDILMDIADEFVESITTFSCSLAKHRKSTTLEAKDILLHIEKNWNITLPGFGGDEIKGFRKPLTNDIHKERLSVIKKSIVATETANARSSTGQATGNAKGSLVKAPANVISSQNTKMREVT</sequence>
<evidence type="ECO:0000256" key="4">
    <source>
        <dbReference type="ARBA" id="ARBA00023163"/>
    </source>
</evidence>
<dbReference type="Pfam" id="PF03847">
    <property type="entry name" value="TFIID_20kDa"/>
    <property type="match status" value="1"/>
</dbReference>
<evidence type="ECO:0000313" key="10">
    <source>
        <dbReference type="Proteomes" id="UP000507222"/>
    </source>
</evidence>
<evidence type="ECO:0000256" key="1">
    <source>
        <dbReference type="ARBA" id="ARBA00004123"/>
    </source>
</evidence>
<keyword evidence="11" id="KW-1185">Reference proteome</keyword>
<accession>A0A6J5VGE6</accession>
<dbReference type="SUPFAM" id="SSF47113">
    <property type="entry name" value="Histone-fold"/>
    <property type="match status" value="1"/>
</dbReference>
<keyword evidence="4" id="KW-0804">Transcription</keyword>
<dbReference type="AlphaFoldDB" id="A0A6J5VGE6"/>
<feature type="compositionally biased region" description="Low complexity" evidence="6">
    <location>
        <begin position="222"/>
        <end position="234"/>
    </location>
</feature>
<comment type="similarity">
    <text evidence="2">Belongs to the TAF12 family.</text>
</comment>
<feature type="region of interest" description="Disordered" evidence="6">
    <location>
        <begin position="422"/>
        <end position="454"/>
    </location>
</feature>
<dbReference type="InterPro" id="IPR037794">
    <property type="entry name" value="TAF12"/>
</dbReference>
<evidence type="ECO:0000256" key="5">
    <source>
        <dbReference type="ARBA" id="ARBA00023242"/>
    </source>
</evidence>
<dbReference type="EMBL" id="CAEKDK010000007">
    <property type="protein sequence ID" value="CAB4287213.1"/>
    <property type="molecule type" value="Genomic_DNA"/>
</dbReference>
<dbReference type="Proteomes" id="UP000507245">
    <property type="component" value="Unassembled WGS sequence"/>
</dbReference>
<feature type="compositionally biased region" description="Low complexity" evidence="6">
    <location>
        <begin position="293"/>
        <end position="304"/>
    </location>
</feature>
<feature type="compositionally biased region" description="Pro residues" evidence="6">
    <location>
        <begin position="35"/>
        <end position="87"/>
    </location>
</feature>
<evidence type="ECO:0000256" key="2">
    <source>
        <dbReference type="ARBA" id="ARBA00007530"/>
    </source>
</evidence>
<dbReference type="Proteomes" id="UP000507222">
    <property type="component" value="Unassembled WGS sequence"/>
</dbReference>
<dbReference type="GO" id="GO:0000124">
    <property type="term" value="C:SAGA complex"/>
    <property type="evidence" value="ECO:0007669"/>
    <property type="project" value="InterPro"/>
</dbReference>
<evidence type="ECO:0000259" key="7">
    <source>
        <dbReference type="Pfam" id="PF03847"/>
    </source>
</evidence>
<feature type="compositionally biased region" description="Low complexity" evidence="6">
    <location>
        <begin position="1"/>
        <end position="34"/>
    </location>
</feature>
<feature type="compositionally biased region" description="Pro residues" evidence="6">
    <location>
        <begin position="139"/>
        <end position="148"/>
    </location>
</feature>
<dbReference type="GO" id="GO:0046982">
    <property type="term" value="F:protein heterodimerization activity"/>
    <property type="evidence" value="ECO:0007669"/>
    <property type="project" value="InterPro"/>
</dbReference>
<feature type="domain" description="Transcription initiation factor TFIID subunit 12" evidence="7">
    <location>
        <begin position="460"/>
        <end position="527"/>
    </location>
</feature>
<feature type="compositionally biased region" description="Polar residues" evidence="6">
    <location>
        <begin position="422"/>
        <end position="449"/>
    </location>
</feature>
<feature type="compositionally biased region" description="Polar residues" evidence="6">
    <location>
        <begin position="246"/>
        <end position="273"/>
    </location>
</feature>
<feature type="compositionally biased region" description="Low complexity" evidence="6">
    <location>
        <begin position="183"/>
        <end position="202"/>
    </location>
</feature>
<organism evidence="8 10">
    <name type="scientific">Prunus armeniaca</name>
    <name type="common">Apricot</name>
    <name type="synonym">Armeniaca vulgaris</name>
    <dbReference type="NCBI Taxonomy" id="36596"/>
    <lineage>
        <taxon>Eukaryota</taxon>
        <taxon>Viridiplantae</taxon>
        <taxon>Streptophyta</taxon>
        <taxon>Embryophyta</taxon>
        <taxon>Tracheophyta</taxon>
        <taxon>Spermatophyta</taxon>
        <taxon>Magnoliopsida</taxon>
        <taxon>eudicotyledons</taxon>
        <taxon>Gunneridae</taxon>
        <taxon>Pentapetalae</taxon>
        <taxon>rosids</taxon>
        <taxon>fabids</taxon>
        <taxon>Rosales</taxon>
        <taxon>Rosaceae</taxon>
        <taxon>Amygdaloideae</taxon>
        <taxon>Amygdaleae</taxon>
        <taxon>Prunus</taxon>
    </lineage>
</organism>
<dbReference type="CDD" id="cd07981">
    <property type="entry name" value="HFD_TAF12"/>
    <property type="match status" value="1"/>
</dbReference>
<feature type="compositionally biased region" description="Polar residues" evidence="6">
    <location>
        <begin position="308"/>
        <end position="369"/>
    </location>
</feature>
<dbReference type="InterPro" id="IPR009072">
    <property type="entry name" value="Histone-fold"/>
</dbReference>
<dbReference type="Gene3D" id="1.10.20.10">
    <property type="entry name" value="Histone, subunit A"/>
    <property type="match status" value="1"/>
</dbReference>
<feature type="compositionally biased region" description="Polar residues" evidence="6">
    <location>
        <begin position="172"/>
        <end position="182"/>
    </location>
</feature>
<evidence type="ECO:0000256" key="3">
    <source>
        <dbReference type="ARBA" id="ARBA00023015"/>
    </source>
</evidence>
<dbReference type="GO" id="GO:0003677">
    <property type="term" value="F:DNA binding"/>
    <property type="evidence" value="ECO:0007669"/>
    <property type="project" value="TreeGrafter"/>
</dbReference>
<reference evidence="11" key="1">
    <citation type="journal article" date="2020" name="Genome Biol.">
        <title>Gamete binning: chromosome-level and haplotype-resolved genome assembly enabled by high-throughput single-cell sequencing of gamete genomes.</title>
        <authorList>
            <person name="Campoy J.A."/>
            <person name="Sun H."/>
            <person name="Goel M."/>
            <person name="Jiao W.-B."/>
            <person name="Folz-Donahue K."/>
            <person name="Wang N."/>
            <person name="Rubio M."/>
            <person name="Liu C."/>
            <person name="Kukat C."/>
            <person name="Ruiz D."/>
            <person name="Huettel B."/>
            <person name="Schneeberger K."/>
        </authorList>
    </citation>
    <scope>NUCLEOTIDE SEQUENCE [LARGE SCALE GENOMIC DNA]</scope>
    <source>
        <strain evidence="11">cv. Rojo Pasion</strain>
    </source>
</reference>
<evidence type="ECO:0000313" key="9">
    <source>
        <dbReference type="EMBL" id="CAB4317593.1"/>
    </source>
</evidence>
<dbReference type="EMBL" id="CAEKKB010000007">
    <property type="protein sequence ID" value="CAB4317593.1"/>
    <property type="molecule type" value="Genomic_DNA"/>
</dbReference>
<reference evidence="8 10" key="2">
    <citation type="submission" date="2020-05" db="EMBL/GenBank/DDBJ databases">
        <authorList>
            <person name="Campoy J."/>
            <person name="Schneeberger K."/>
            <person name="Spophaly S."/>
        </authorList>
    </citation>
    <scope>NUCLEOTIDE SEQUENCE [LARGE SCALE GENOMIC DNA]</scope>
    <source>
        <strain evidence="8">PruArmRojPasFocal</strain>
    </source>
</reference>
<gene>
    <name evidence="8" type="ORF">CURHAP_LOCUS45095</name>
    <name evidence="9" type="ORF">ORAREDHAP_LOCUS44435</name>
</gene>
<dbReference type="PANTHER" id="PTHR12264:SF21">
    <property type="entry name" value="TRANSCRIPTION INITIATION FACTOR TFIID SUBUNIT 12"/>
    <property type="match status" value="1"/>
</dbReference>
<protein>
    <recommendedName>
        <fullName evidence="7">Transcription initiation factor TFIID subunit 12 domain-containing protein</fullName>
    </recommendedName>
</protein>
<feature type="region of interest" description="Disordered" evidence="6">
    <location>
        <begin position="1"/>
        <end position="409"/>
    </location>
</feature>
<evidence type="ECO:0000313" key="8">
    <source>
        <dbReference type="EMBL" id="CAB4287213.1"/>
    </source>
</evidence>
<proteinExistence type="inferred from homology"/>
<dbReference type="GO" id="GO:0017025">
    <property type="term" value="F:TBP-class protein binding"/>
    <property type="evidence" value="ECO:0007669"/>
    <property type="project" value="TreeGrafter"/>
</dbReference>
<evidence type="ECO:0000256" key="6">
    <source>
        <dbReference type="SAM" id="MobiDB-lite"/>
    </source>
</evidence>
<dbReference type="GO" id="GO:0051123">
    <property type="term" value="P:RNA polymerase II preinitiation complex assembly"/>
    <property type="evidence" value="ECO:0007669"/>
    <property type="project" value="TreeGrafter"/>
</dbReference>